<organism evidence="1 2">
    <name type="scientific">Lysinibacillus agricola</name>
    <dbReference type="NCBI Taxonomy" id="2590012"/>
    <lineage>
        <taxon>Bacteria</taxon>
        <taxon>Bacillati</taxon>
        <taxon>Bacillota</taxon>
        <taxon>Bacilli</taxon>
        <taxon>Bacillales</taxon>
        <taxon>Bacillaceae</taxon>
        <taxon>Lysinibacillus</taxon>
    </lineage>
</organism>
<evidence type="ECO:0000313" key="1">
    <source>
        <dbReference type="EMBL" id="QQP10341.1"/>
    </source>
</evidence>
<sequence length="210" mass="25039">MKLSLSYDEDKIYFKNEEHGFLGYTTFEADFWDWISKLSWTVNTKKFLNGEKTYIKTSNKEFLEHSTLHQSVMAHWYGIKEFLETKEKGFIVEHHNNQAFDCTLENLSFAHNDLNLAKAHTFDKNQPRLAMQVGVNFFKDFSSQQYQITMIFTDDYYLVINGEYNLIERIYLLYDDNFRVVYNDANRIVDELLESKMIEFSLNYSQPSEI</sequence>
<name>A0ABX7AL07_9BACI</name>
<evidence type="ECO:0008006" key="3">
    <source>
        <dbReference type="Google" id="ProtNLM"/>
    </source>
</evidence>
<dbReference type="EMBL" id="CP067341">
    <property type="protein sequence ID" value="QQP10341.1"/>
    <property type="molecule type" value="Genomic_DNA"/>
</dbReference>
<protein>
    <recommendedName>
        <fullName evidence="3">HNH nuclease domain-containing protein</fullName>
    </recommendedName>
</protein>
<keyword evidence="2" id="KW-1185">Reference proteome</keyword>
<reference evidence="1 2" key="1">
    <citation type="submission" date="2020-01" db="EMBL/GenBank/DDBJ databases">
        <authorList>
            <person name="Liu G."/>
            <person name="Liu B."/>
        </authorList>
    </citation>
    <scope>NUCLEOTIDE SEQUENCE [LARGE SCALE GENOMIC DNA]</scope>
    <source>
        <strain evidence="1 2">FJAT-51161</strain>
    </source>
</reference>
<accession>A0ABX7AL07</accession>
<gene>
    <name evidence="1" type="ORF">FJQ98_13640</name>
</gene>
<evidence type="ECO:0000313" key="2">
    <source>
        <dbReference type="Proteomes" id="UP000596049"/>
    </source>
</evidence>
<proteinExistence type="predicted"/>
<dbReference type="RefSeq" id="WP_053597150.1">
    <property type="nucleotide sequence ID" value="NZ_CP067341.1"/>
</dbReference>
<dbReference type="Proteomes" id="UP000596049">
    <property type="component" value="Chromosome"/>
</dbReference>